<feature type="domain" description="SAP" evidence="1">
    <location>
        <begin position="361"/>
        <end position="395"/>
    </location>
</feature>
<protein>
    <recommendedName>
        <fullName evidence="1">SAP domain-containing protein</fullName>
    </recommendedName>
</protein>
<dbReference type="InterPro" id="IPR036770">
    <property type="entry name" value="Ankyrin_rpt-contain_sf"/>
</dbReference>
<reference evidence="2" key="1">
    <citation type="journal article" date="2020" name="Nature">
        <title>Giant virus diversity and host interactions through global metagenomics.</title>
        <authorList>
            <person name="Schulz F."/>
            <person name="Roux S."/>
            <person name="Paez-Espino D."/>
            <person name="Jungbluth S."/>
            <person name="Walsh D.A."/>
            <person name="Denef V.J."/>
            <person name="McMahon K.D."/>
            <person name="Konstantinidis K.T."/>
            <person name="Eloe-Fadrosh E.A."/>
            <person name="Kyrpides N.C."/>
            <person name="Woyke T."/>
        </authorList>
    </citation>
    <scope>NUCLEOTIDE SEQUENCE</scope>
    <source>
        <strain evidence="2">GVMAG-S-1101169-75</strain>
    </source>
</reference>
<evidence type="ECO:0000259" key="1">
    <source>
        <dbReference type="PROSITE" id="PS50800"/>
    </source>
</evidence>
<dbReference type="InterPro" id="IPR003034">
    <property type="entry name" value="SAP_dom"/>
</dbReference>
<dbReference type="InterPro" id="IPR052050">
    <property type="entry name" value="SecEffector_AnkRepeat"/>
</dbReference>
<dbReference type="EMBL" id="MN740797">
    <property type="protein sequence ID" value="QHU12073.1"/>
    <property type="molecule type" value="Genomic_DNA"/>
</dbReference>
<dbReference type="PANTHER" id="PTHR46586:SF3">
    <property type="entry name" value="ANKYRIN REPEAT-CONTAINING PROTEIN"/>
    <property type="match status" value="1"/>
</dbReference>
<dbReference type="PANTHER" id="PTHR46586">
    <property type="entry name" value="ANKYRIN REPEAT-CONTAINING PROTEIN"/>
    <property type="match status" value="1"/>
</dbReference>
<dbReference type="Gene3D" id="1.25.40.20">
    <property type="entry name" value="Ankyrin repeat-containing domain"/>
    <property type="match status" value="1"/>
</dbReference>
<dbReference type="SUPFAM" id="SSF48403">
    <property type="entry name" value="Ankyrin repeat"/>
    <property type="match status" value="1"/>
</dbReference>
<sequence length="399" mass="46205">MMMMTTTSLYTELPKAFMAKKHIDSMNVLSDAERLWLDKPFLLQTLATLDYACVTEVPFFLFPVLFSTLTKEDVDGYFSRSQWIRQDLLVLLECHGQETVYERALFACEKGCLPYLRYMHDLRIMPLVSNMLIKALHSPDMMDWLLEKGARLDETVFHAAALKGDQDMMKWLVTKKCPIDVEGAYRAVVDTHRVETLSFLLNELKLNTMSADEKEDVFIGMILNDKVDMMQWFLDQGWNLPSDFSIASFVLHNESIAALKMMDARIDLSYYHYLLMYSAIRESKMLILHYLVKEKNHPLTSSMAVDAVHYQNLPMLRWLKENGCPWVKKTCLRIATDMNNQEMAQWIREYDPLRNDRNGAFCGKTLKELKTLCREAGIAVSGTRIQLMNRLADASMPKP</sequence>
<dbReference type="PROSITE" id="PS50800">
    <property type="entry name" value="SAP"/>
    <property type="match status" value="1"/>
</dbReference>
<name>A0A6C0K3F3_9ZZZZ</name>
<accession>A0A6C0K3F3</accession>
<dbReference type="AlphaFoldDB" id="A0A6C0K3F3"/>
<evidence type="ECO:0000313" key="2">
    <source>
        <dbReference type="EMBL" id="QHU12073.1"/>
    </source>
</evidence>
<organism evidence="2">
    <name type="scientific">viral metagenome</name>
    <dbReference type="NCBI Taxonomy" id="1070528"/>
    <lineage>
        <taxon>unclassified sequences</taxon>
        <taxon>metagenomes</taxon>
        <taxon>organismal metagenomes</taxon>
    </lineage>
</organism>
<proteinExistence type="predicted"/>